<dbReference type="AlphaFoldDB" id="B4LJR7"/>
<evidence type="ECO:0000256" key="1">
    <source>
        <dbReference type="ARBA" id="ARBA00003029"/>
    </source>
</evidence>
<evidence type="ECO:0000313" key="11">
    <source>
        <dbReference type="EMBL" id="EDW60576.1"/>
    </source>
</evidence>
<evidence type="ECO:0000256" key="2">
    <source>
        <dbReference type="ARBA" id="ARBA00004611"/>
    </source>
</evidence>
<dbReference type="OMA" id="ENALHRY"/>
<dbReference type="KEGG" id="dvi:6626230"/>
<keyword evidence="6" id="KW-0282">Flagellum</keyword>
<dbReference type="InParanoid" id="B4LJR7"/>
<evidence type="ECO:0000256" key="5">
    <source>
        <dbReference type="ARBA" id="ARBA00022490"/>
    </source>
</evidence>
<name>B4LJR7_DROVI</name>
<evidence type="ECO:0000256" key="7">
    <source>
        <dbReference type="ARBA" id="ARBA00023069"/>
    </source>
</evidence>
<evidence type="ECO:0000256" key="3">
    <source>
        <dbReference type="ARBA" id="ARBA00009071"/>
    </source>
</evidence>
<dbReference type="InterPro" id="IPR042815">
    <property type="entry name" value="DRC10"/>
</dbReference>
<keyword evidence="9" id="KW-0966">Cell projection</keyword>
<evidence type="ECO:0000313" key="12">
    <source>
        <dbReference type="Proteomes" id="UP000008792"/>
    </source>
</evidence>
<evidence type="ECO:0000256" key="8">
    <source>
        <dbReference type="ARBA" id="ARBA00023212"/>
    </source>
</evidence>
<gene>
    <name evidence="11" type="primary">Dvir\GJ20778</name>
    <name evidence="11" type="ORF">Dvir_GJ20778</name>
</gene>
<dbReference type="Proteomes" id="UP000008792">
    <property type="component" value="Unassembled WGS sequence"/>
</dbReference>
<evidence type="ECO:0000256" key="6">
    <source>
        <dbReference type="ARBA" id="ARBA00022846"/>
    </source>
</evidence>
<dbReference type="OrthoDB" id="536093at2759"/>
<evidence type="ECO:0000256" key="10">
    <source>
        <dbReference type="SAM" id="Coils"/>
    </source>
</evidence>
<keyword evidence="12" id="KW-1185">Reference proteome</keyword>
<organism evidence="11 12">
    <name type="scientific">Drosophila virilis</name>
    <name type="common">Fruit fly</name>
    <dbReference type="NCBI Taxonomy" id="7244"/>
    <lineage>
        <taxon>Eukaryota</taxon>
        <taxon>Metazoa</taxon>
        <taxon>Ecdysozoa</taxon>
        <taxon>Arthropoda</taxon>
        <taxon>Hexapoda</taxon>
        <taxon>Insecta</taxon>
        <taxon>Pterygota</taxon>
        <taxon>Neoptera</taxon>
        <taxon>Endopterygota</taxon>
        <taxon>Diptera</taxon>
        <taxon>Brachycera</taxon>
        <taxon>Muscomorpha</taxon>
        <taxon>Ephydroidea</taxon>
        <taxon>Drosophilidae</taxon>
        <taxon>Drosophila</taxon>
    </lineage>
</organism>
<evidence type="ECO:0000256" key="4">
    <source>
        <dbReference type="ARBA" id="ARBA00021752"/>
    </source>
</evidence>
<reference evidence="11" key="2">
    <citation type="journal article" date="2008" name="Bioinformatics">
        <title>Assembly reconciliation.</title>
        <authorList>
            <person name="Zimin A.V."/>
            <person name="Smith D.R."/>
            <person name="Sutton G."/>
            <person name="Yorke J.A."/>
        </authorList>
    </citation>
    <scope>NUCLEOTIDE SEQUENCE</scope>
    <source>
        <strain evidence="11">TSC#15010-1051.87</strain>
    </source>
</reference>
<dbReference type="EMBL" id="CH940648">
    <property type="protein sequence ID" value="EDW60576.1"/>
    <property type="molecule type" value="Genomic_DNA"/>
</dbReference>
<dbReference type="HOGENOM" id="CLU_730108_0_0_1"/>
<proteinExistence type="inferred from homology"/>
<comment type="similarity">
    <text evidence="3">Belongs to the DRC10 family.</text>
</comment>
<comment type="subcellular location">
    <subcellularLocation>
        <location evidence="2">Cytoplasm</location>
        <location evidence="2">Cytoskeleton</location>
        <location evidence="2">Flagellum axoneme</location>
    </subcellularLocation>
</comment>
<dbReference type="PANTHER" id="PTHR31598:SF1">
    <property type="entry name" value="DYNEIN REGULATORY COMPLEX PROTEIN 10"/>
    <property type="match status" value="1"/>
</dbReference>
<evidence type="ECO:0000256" key="9">
    <source>
        <dbReference type="ARBA" id="ARBA00023273"/>
    </source>
</evidence>
<feature type="coiled-coil region" evidence="10">
    <location>
        <begin position="215"/>
        <end position="295"/>
    </location>
</feature>
<dbReference type="EMBL" id="CH940648">
    <property type="protein sequence ID" value="KRF79493.1"/>
    <property type="molecule type" value="Genomic_DNA"/>
</dbReference>
<comment type="function">
    <text evidence="1">Component of the nexin-dynein regulatory complex (N-DRC), a key regulator of ciliary/flagellar motility which maintains the alignment and integrity of the distal axoneme and regulates microtubule sliding in motile axonemes.</text>
</comment>
<keyword evidence="7" id="KW-0969">Cilium</keyword>
<reference evidence="11 12" key="1">
    <citation type="journal article" date="2007" name="Nature">
        <title>Evolution of genes and genomes on the Drosophila phylogeny.</title>
        <authorList>
            <consortium name="Drosophila 12 Genomes Consortium"/>
            <person name="Clark A.G."/>
            <person name="Eisen M.B."/>
            <person name="Smith D.R."/>
            <person name="Bergman C.M."/>
            <person name="Oliver B."/>
            <person name="Markow T.A."/>
            <person name="Kaufman T.C."/>
            <person name="Kellis M."/>
            <person name="Gelbart W."/>
            <person name="Iyer V.N."/>
            <person name="Pollard D.A."/>
            <person name="Sackton T.B."/>
            <person name="Larracuente A.M."/>
            <person name="Singh N.D."/>
            <person name="Abad J.P."/>
            <person name="Abt D.N."/>
            <person name="Adryan B."/>
            <person name="Aguade M."/>
            <person name="Akashi H."/>
            <person name="Anderson W.W."/>
            <person name="Aquadro C.F."/>
            <person name="Ardell D.H."/>
            <person name="Arguello R."/>
            <person name="Artieri C.G."/>
            <person name="Barbash D.A."/>
            <person name="Barker D."/>
            <person name="Barsanti P."/>
            <person name="Batterham P."/>
            <person name="Batzoglou S."/>
            <person name="Begun D."/>
            <person name="Bhutkar A."/>
            <person name="Blanco E."/>
            <person name="Bosak S.A."/>
            <person name="Bradley R.K."/>
            <person name="Brand A.D."/>
            <person name="Brent M.R."/>
            <person name="Brooks A.N."/>
            <person name="Brown R.H."/>
            <person name="Butlin R.K."/>
            <person name="Caggese C."/>
            <person name="Calvi B.R."/>
            <person name="Bernardo de Carvalho A."/>
            <person name="Caspi A."/>
            <person name="Castrezana S."/>
            <person name="Celniker S.E."/>
            <person name="Chang J.L."/>
            <person name="Chapple C."/>
            <person name="Chatterji S."/>
            <person name="Chinwalla A."/>
            <person name="Civetta A."/>
            <person name="Clifton S.W."/>
            <person name="Comeron J.M."/>
            <person name="Costello J.C."/>
            <person name="Coyne J.A."/>
            <person name="Daub J."/>
            <person name="David R.G."/>
            <person name="Delcher A.L."/>
            <person name="Delehaunty K."/>
            <person name="Do C.B."/>
            <person name="Ebling H."/>
            <person name="Edwards K."/>
            <person name="Eickbush T."/>
            <person name="Evans J.D."/>
            <person name="Filipski A."/>
            <person name="Findeiss S."/>
            <person name="Freyhult E."/>
            <person name="Fulton L."/>
            <person name="Fulton R."/>
            <person name="Garcia A.C."/>
            <person name="Gardiner A."/>
            <person name="Garfield D.A."/>
            <person name="Garvin B.E."/>
            <person name="Gibson G."/>
            <person name="Gilbert D."/>
            <person name="Gnerre S."/>
            <person name="Godfrey J."/>
            <person name="Good R."/>
            <person name="Gotea V."/>
            <person name="Gravely B."/>
            <person name="Greenberg A.J."/>
            <person name="Griffiths-Jones S."/>
            <person name="Gross S."/>
            <person name="Guigo R."/>
            <person name="Gustafson E.A."/>
            <person name="Haerty W."/>
            <person name="Hahn M.W."/>
            <person name="Halligan D.L."/>
            <person name="Halpern A.L."/>
            <person name="Halter G.M."/>
            <person name="Han M.V."/>
            <person name="Heger A."/>
            <person name="Hillier L."/>
            <person name="Hinrichs A.S."/>
            <person name="Holmes I."/>
            <person name="Hoskins R.A."/>
            <person name="Hubisz M.J."/>
            <person name="Hultmark D."/>
            <person name="Huntley M.A."/>
            <person name="Jaffe D.B."/>
            <person name="Jagadeeshan S."/>
            <person name="Jeck W.R."/>
            <person name="Johnson J."/>
            <person name="Jones C.D."/>
            <person name="Jordan W.C."/>
            <person name="Karpen G.H."/>
            <person name="Kataoka E."/>
            <person name="Keightley P.D."/>
            <person name="Kheradpour P."/>
            <person name="Kirkness E.F."/>
            <person name="Koerich L.B."/>
            <person name="Kristiansen K."/>
            <person name="Kudrna D."/>
            <person name="Kulathinal R.J."/>
            <person name="Kumar S."/>
            <person name="Kwok R."/>
            <person name="Lander E."/>
            <person name="Langley C.H."/>
            <person name="Lapoint R."/>
            <person name="Lazzaro B.P."/>
            <person name="Lee S.J."/>
            <person name="Levesque L."/>
            <person name="Li R."/>
            <person name="Lin C.F."/>
            <person name="Lin M.F."/>
            <person name="Lindblad-Toh K."/>
            <person name="Llopart A."/>
            <person name="Long M."/>
            <person name="Low L."/>
            <person name="Lozovsky E."/>
            <person name="Lu J."/>
            <person name="Luo M."/>
            <person name="Machado C.A."/>
            <person name="Makalowski W."/>
            <person name="Marzo M."/>
            <person name="Matsuda M."/>
            <person name="Matzkin L."/>
            <person name="McAllister B."/>
            <person name="McBride C.S."/>
            <person name="McKernan B."/>
            <person name="McKernan K."/>
            <person name="Mendez-Lago M."/>
            <person name="Minx P."/>
            <person name="Mollenhauer M.U."/>
            <person name="Montooth K."/>
            <person name="Mount S.M."/>
            <person name="Mu X."/>
            <person name="Myers E."/>
            <person name="Negre B."/>
            <person name="Newfeld S."/>
            <person name="Nielsen R."/>
            <person name="Noor M.A."/>
            <person name="O'Grady P."/>
            <person name="Pachter L."/>
            <person name="Papaceit M."/>
            <person name="Parisi M.J."/>
            <person name="Parisi M."/>
            <person name="Parts L."/>
            <person name="Pedersen J.S."/>
            <person name="Pesole G."/>
            <person name="Phillippy A.M."/>
            <person name="Ponting C.P."/>
            <person name="Pop M."/>
            <person name="Porcelli D."/>
            <person name="Powell J.R."/>
            <person name="Prohaska S."/>
            <person name="Pruitt K."/>
            <person name="Puig M."/>
            <person name="Quesneville H."/>
            <person name="Ram K.R."/>
            <person name="Rand D."/>
            <person name="Rasmussen M.D."/>
            <person name="Reed L.K."/>
            <person name="Reenan R."/>
            <person name="Reily A."/>
            <person name="Remington K.A."/>
            <person name="Rieger T.T."/>
            <person name="Ritchie M.G."/>
            <person name="Robin C."/>
            <person name="Rogers Y.H."/>
            <person name="Rohde C."/>
            <person name="Rozas J."/>
            <person name="Rubenfield M.J."/>
            <person name="Ruiz A."/>
            <person name="Russo S."/>
            <person name="Salzberg S.L."/>
            <person name="Sanchez-Gracia A."/>
            <person name="Saranga D.J."/>
            <person name="Sato H."/>
            <person name="Schaeffer S.W."/>
            <person name="Schatz M.C."/>
            <person name="Schlenke T."/>
            <person name="Schwartz R."/>
            <person name="Segarra C."/>
            <person name="Singh R.S."/>
            <person name="Sirot L."/>
            <person name="Sirota M."/>
            <person name="Sisneros N.B."/>
            <person name="Smith C.D."/>
            <person name="Smith T.F."/>
            <person name="Spieth J."/>
            <person name="Stage D.E."/>
            <person name="Stark A."/>
            <person name="Stephan W."/>
            <person name="Strausberg R.L."/>
            <person name="Strempel S."/>
            <person name="Sturgill D."/>
            <person name="Sutton G."/>
            <person name="Sutton G.G."/>
            <person name="Tao W."/>
            <person name="Teichmann S."/>
            <person name="Tobari Y.N."/>
            <person name="Tomimura Y."/>
            <person name="Tsolas J.M."/>
            <person name="Valente V.L."/>
            <person name="Venter E."/>
            <person name="Venter J.C."/>
            <person name="Vicario S."/>
            <person name="Vieira F.G."/>
            <person name="Vilella A.J."/>
            <person name="Villasante A."/>
            <person name="Walenz B."/>
            <person name="Wang J."/>
            <person name="Wasserman M."/>
            <person name="Watts T."/>
            <person name="Wilson D."/>
            <person name="Wilson R.K."/>
            <person name="Wing R.A."/>
            <person name="Wolfner M.F."/>
            <person name="Wong A."/>
            <person name="Wong G.K."/>
            <person name="Wu C.I."/>
            <person name="Wu G."/>
            <person name="Yamamoto D."/>
            <person name="Yang H.P."/>
            <person name="Yang S.P."/>
            <person name="Yorke J.A."/>
            <person name="Yoshida K."/>
            <person name="Zdobnov E."/>
            <person name="Zhang P."/>
            <person name="Zhang Y."/>
            <person name="Zimin A.V."/>
            <person name="Baldwin J."/>
            <person name="Abdouelleil A."/>
            <person name="Abdulkadir J."/>
            <person name="Abebe A."/>
            <person name="Abera B."/>
            <person name="Abreu J."/>
            <person name="Acer S.C."/>
            <person name="Aftuck L."/>
            <person name="Alexander A."/>
            <person name="An P."/>
            <person name="Anderson E."/>
            <person name="Anderson S."/>
            <person name="Arachi H."/>
            <person name="Azer M."/>
            <person name="Bachantsang P."/>
            <person name="Barry A."/>
            <person name="Bayul T."/>
            <person name="Berlin A."/>
            <person name="Bessette D."/>
            <person name="Bloom T."/>
            <person name="Blye J."/>
            <person name="Boguslavskiy L."/>
            <person name="Bonnet C."/>
            <person name="Boukhgalter B."/>
            <person name="Bourzgui I."/>
            <person name="Brown A."/>
            <person name="Cahill P."/>
            <person name="Channer S."/>
            <person name="Cheshatsang Y."/>
            <person name="Chuda L."/>
            <person name="Citroen M."/>
            <person name="Collymore A."/>
            <person name="Cooke P."/>
            <person name="Costello M."/>
            <person name="D'Aco K."/>
            <person name="Daza R."/>
            <person name="De Haan G."/>
            <person name="DeGray S."/>
            <person name="DeMaso C."/>
            <person name="Dhargay N."/>
            <person name="Dooley K."/>
            <person name="Dooley E."/>
            <person name="Doricent M."/>
            <person name="Dorje P."/>
            <person name="Dorjee K."/>
            <person name="Dupes A."/>
            <person name="Elong R."/>
            <person name="Falk J."/>
            <person name="Farina A."/>
            <person name="Faro S."/>
            <person name="Ferguson D."/>
            <person name="Fisher S."/>
            <person name="Foley C.D."/>
            <person name="Franke A."/>
            <person name="Friedrich D."/>
            <person name="Gadbois L."/>
            <person name="Gearin G."/>
            <person name="Gearin C.R."/>
            <person name="Giannoukos G."/>
            <person name="Goode T."/>
            <person name="Graham J."/>
            <person name="Grandbois E."/>
            <person name="Grewal S."/>
            <person name="Gyaltsen K."/>
            <person name="Hafez N."/>
            <person name="Hagos B."/>
            <person name="Hall J."/>
            <person name="Henson C."/>
            <person name="Hollinger A."/>
            <person name="Honan T."/>
            <person name="Huard M.D."/>
            <person name="Hughes L."/>
            <person name="Hurhula B."/>
            <person name="Husby M.E."/>
            <person name="Kamat A."/>
            <person name="Kanga B."/>
            <person name="Kashin S."/>
            <person name="Khazanovich D."/>
            <person name="Kisner P."/>
            <person name="Lance K."/>
            <person name="Lara M."/>
            <person name="Lee W."/>
            <person name="Lennon N."/>
            <person name="Letendre F."/>
            <person name="LeVine R."/>
            <person name="Lipovsky A."/>
            <person name="Liu X."/>
            <person name="Liu J."/>
            <person name="Liu S."/>
            <person name="Lokyitsang T."/>
            <person name="Lokyitsang Y."/>
            <person name="Lubonja R."/>
            <person name="Lui A."/>
            <person name="MacDonald P."/>
            <person name="Magnisalis V."/>
            <person name="Maru K."/>
            <person name="Matthews C."/>
            <person name="McCusker W."/>
            <person name="McDonough S."/>
            <person name="Mehta T."/>
            <person name="Meldrim J."/>
            <person name="Meneus L."/>
            <person name="Mihai O."/>
            <person name="Mihalev A."/>
            <person name="Mihova T."/>
            <person name="Mittelman R."/>
            <person name="Mlenga V."/>
            <person name="Montmayeur A."/>
            <person name="Mulrain L."/>
            <person name="Navidi A."/>
            <person name="Naylor J."/>
            <person name="Negash T."/>
            <person name="Nguyen T."/>
            <person name="Nguyen N."/>
            <person name="Nicol R."/>
            <person name="Norbu C."/>
            <person name="Norbu N."/>
            <person name="Novod N."/>
            <person name="O'Neill B."/>
            <person name="Osman S."/>
            <person name="Markiewicz E."/>
            <person name="Oyono O.L."/>
            <person name="Patti C."/>
            <person name="Phunkhang P."/>
            <person name="Pierre F."/>
            <person name="Priest M."/>
            <person name="Raghuraman S."/>
            <person name="Rege F."/>
            <person name="Reyes R."/>
            <person name="Rise C."/>
            <person name="Rogov P."/>
            <person name="Ross K."/>
            <person name="Ryan E."/>
            <person name="Settipalli S."/>
            <person name="Shea T."/>
            <person name="Sherpa N."/>
            <person name="Shi L."/>
            <person name="Shih D."/>
            <person name="Sparrow T."/>
            <person name="Spaulding J."/>
            <person name="Stalker J."/>
            <person name="Stange-Thomann N."/>
            <person name="Stavropoulos S."/>
            <person name="Stone C."/>
            <person name="Strader C."/>
            <person name="Tesfaye S."/>
            <person name="Thomson T."/>
            <person name="Thoulutsang Y."/>
            <person name="Thoulutsang D."/>
            <person name="Topham K."/>
            <person name="Topping I."/>
            <person name="Tsamla T."/>
            <person name="Vassiliev H."/>
            <person name="Vo A."/>
            <person name="Wangchuk T."/>
            <person name="Wangdi T."/>
            <person name="Weiand M."/>
            <person name="Wilkinson J."/>
            <person name="Wilson A."/>
            <person name="Yadav S."/>
            <person name="Young G."/>
            <person name="Yu Q."/>
            <person name="Zembek L."/>
            <person name="Zhong D."/>
            <person name="Zimmer A."/>
            <person name="Zwirko Z."/>
            <person name="Jaffe D.B."/>
            <person name="Alvarez P."/>
            <person name="Brockman W."/>
            <person name="Butler J."/>
            <person name="Chin C."/>
            <person name="Gnerre S."/>
            <person name="Grabherr M."/>
            <person name="Kleber M."/>
            <person name="Mauceli E."/>
            <person name="MacCallum I."/>
        </authorList>
    </citation>
    <scope>NUCLEOTIDE SEQUENCE [LARGE SCALE GENOMIC DNA]</scope>
    <source>
        <strain evidence="11">TSC#15010-1051.87</strain>
        <strain evidence="12">Tucson 15010-1051.87</strain>
    </source>
</reference>
<keyword evidence="10" id="KW-0175">Coiled coil</keyword>
<reference evidence="11" key="3">
    <citation type="submission" date="2008-06" db="EMBL/GenBank/DDBJ databases">
        <authorList>
            <consortium name="FlyBase"/>
        </authorList>
    </citation>
    <scope>NUCLEOTIDE SEQUENCE</scope>
    <source>
        <strain evidence="11">TSC#15010-1051.87</strain>
    </source>
</reference>
<dbReference type="PANTHER" id="PTHR31598">
    <property type="entry name" value="IQ DOMAIN-CONTAINING PROTEIN D"/>
    <property type="match status" value="1"/>
</dbReference>
<dbReference type="eggNOG" id="ENOG502TCIR">
    <property type="taxonomic scope" value="Eukaryota"/>
</dbReference>
<sequence>MDMQQVEASVAEDFARIRETQIDNVIRLLEKSIERLKISIILPRMADDLNEVEPVLRNTAYEPAINLLRRLKGLDVVKTQMLNIEVLHIIDYFQSNYQMYEMFPRYLNNISEYDKTLLVSFETILAVAKRHLWRTSKAEIIMERQLHVIYQEREATLKRIEYYKKKLGSKKALLRWKWATQFLILEKQEADLANRKWKNNVRIQNEIEKRTQTLRKHHEVSVQKQNELAEELEKAQAEYEKLITKNAENEKDLRDEKNKLVIQLENALHRYDSNVGEKLRENLQLEDMYKAAKKELDNFMVYYRKEEAVYNKIVVQYEQEEQRKHQQNILVFMMNRAARKIQTYWQEWRRAKQKKARKAAKKAKKK</sequence>
<dbReference type="SMR" id="B4LJR7"/>
<keyword evidence="8" id="KW-0206">Cytoskeleton</keyword>
<protein>
    <recommendedName>
        <fullName evidence="4">Dynein regulatory complex protein 10</fullName>
    </recommendedName>
</protein>
<accession>B4LJR7</accession>
<keyword evidence="5" id="KW-0963">Cytoplasm</keyword>
<dbReference type="STRING" id="7244.B4LJR7"/>